<feature type="transmembrane region" description="Helical" evidence="8">
    <location>
        <begin position="204"/>
        <end position="223"/>
    </location>
</feature>
<comment type="subcellular location">
    <subcellularLocation>
        <location evidence="1 7">Membrane</location>
        <topology evidence="1 7">Single-pass type I membrane protein</topology>
    </subcellularLocation>
</comment>
<dbReference type="FunCoup" id="F2UBA9">
    <property type="interactions" value="1712"/>
</dbReference>
<gene>
    <name evidence="10" type="ORF">PTSG_05468</name>
</gene>
<dbReference type="EMBL" id="GL832967">
    <property type="protein sequence ID" value="EGD73775.1"/>
    <property type="molecule type" value="Genomic_DNA"/>
</dbReference>
<evidence type="ECO:0000256" key="3">
    <source>
        <dbReference type="ARBA" id="ARBA00022692"/>
    </source>
</evidence>
<dbReference type="Pfam" id="PF01105">
    <property type="entry name" value="EMP24_GP25L"/>
    <property type="match status" value="1"/>
</dbReference>
<evidence type="ECO:0000256" key="6">
    <source>
        <dbReference type="ARBA" id="ARBA00023136"/>
    </source>
</evidence>
<dbReference type="GO" id="GO:0016020">
    <property type="term" value="C:membrane"/>
    <property type="evidence" value="ECO:0007669"/>
    <property type="project" value="UniProtKB-SubCell"/>
</dbReference>
<reference evidence="10" key="1">
    <citation type="submission" date="2009-08" db="EMBL/GenBank/DDBJ databases">
        <title>Annotation of Salpingoeca rosetta.</title>
        <authorList>
            <consortium name="The Broad Institute Genome Sequencing Platform"/>
            <person name="Russ C."/>
            <person name="Cuomo C."/>
            <person name="Burger G."/>
            <person name="Gray M.W."/>
            <person name="Holland P.W.H."/>
            <person name="King N."/>
            <person name="Lang F.B.F."/>
            <person name="Roger A.J."/>
            <person name="Ruiz-Trillo I."/>
            <person name="Young S.K."/>
            <person name="Zeng Q."/>
            <person name="Gargeya S."/>
            <person name="Alvarado L."/>
            <person name="Berlin A."/>
            <person name="Chapman S.B."/>
            <person name="Chen Z."/>
            <person name="Freedman E."/>
            <person name="Gellesch M."/>
            <person name="Goldberg J."/>
            <person name="Griggs A."/>
            <person name="Gujja S."/>
            <person name="Heilman E."/>
            <person name="Heiman D."/>
            <person name="Howarth C."/>
            <person name="Mehta T."/>
            <person name="Neiman D."/>
            <person name="Pearson M."/>
            <person name="Roberts A."/>
            <person name="Saif S."/>
            <person name="Shea T."/>
            <person name="Shenoy N."/>
            <person name="Sisk P."/>
            <person name="Stolte C."/>
            <person name="Sykes S."/>
            <person name="White J."/>
            <person name="Yandava C."/>
            <person name="Haas B."/>
            <person name="Nusbaum C."/>
            <person name="Birren B."/>
        </authorList>
    </citation>
    <scope>NUCLEOTIDE SEQUENCE [LARGE SCALE GENOMIC DNA]</scope>
    <source>
        <strain evidence="10">ATCC 50818</strain>
    </source>
</reference>
<evidence type="ECO:0000256" key="7">
    <source>
        <dbReference type="RuleBase" id="RU003827"/>
    </source>
</evidence>
<comment type="similarity">
    <text evidence="2 7">Belongs to the EMP24/GP25L family.</text>
</comment>
<evidence type="ECO:0000256" key="4">
    <source>
        <dbReference type="ARBA" id="ARBA00022729"/>
    </source>
</evidence>
<dbReference type="PROSITE" id="PS50866">
    <property type="entry name" value="GOLD"/>
    <property type="match status" value="1"/>
</dbReference>
<feature type="domain" description="GOLD" evidence="9">
    <location>
        <begin position="51"/>
        <end position="146"/>
    </location>
</feature>
<evidence type="ECO:0000256" key="8">
    <source>
        <dbReference type="SAM" id="Phobius"/>
    </source>
</evidence>
<keyword evidence="5 8" id="KW-1133">Transmembrane helix</keyword>
<keyword evidence="4" id="KW-0732">Signal</keyword>
<dbReference type="InterPro" id="IPR015720">
    <property type="entry name" value="Emp24-like"/>
</dbReference>
<dbReference type="InterPro" id="IPR009038">
    <property type="entry name" value="GOLD_dom"/>
</dbReference>
<dbReference type="AlphaFoldDB" id="F2UBA9"/>
<sequence length="236" mass="26887">MFDQFSTTTAINERASNEMRSAVLVAVVAVVAVLGCTGCNGLYFHIKENEERCFIEEVPDETMVVGKYKTQAQNPDGTFQETSPGFGIHVEVTDPNDDIIMSKDYEAEGRFAFTAHDPGEHIICMHTNSSRWFSGRTVRVHLDILVGENTNDYRMIAKKEQLNTVETRIFQLISQVKQIANEQAYQRTREASFRALSESTNQRVLWWSIAQAVVLLLTAFWQVRHLKSFFEAKKLV</sequence>
<protein>
    <submittedName>
        <fullName evidence="10">Transmembrane emp24 domain-containing protein 4</fullName>
    </submittedName>
</protein>
<feature type="transmembrane region" description="Helical" evidence="8">
    <location>
        <begin position="21"/>
        <end position="44"/>
    </location>
</feature>
<evidence type="ECO:0000256" key="5">
    <source>
        <dbReference type="ARBA" id="ARBA00022989"/>
    </source>
</evidence>
<organism evidence="11">
    <name type="scientific">Salpingoeca rosetta (strain ATCC 50818 / BSB-021)</name>
    <dbReference type="NCBI Taxonomy" id="946362"/>
    <lineage>
        <taxon>Eukaryota</taxon>
        <taxon>Choanoflagellata</taxon>
        <taxon>Craspedida</taxon>
        <taxon>Salpingoecidae</taxon>
        <taxon>Salpingoeca</taxon>
    </lineage>
</organism>
<evidence type="ECO:0000313" key="11">
    <source>
        <dbReference type="Proteomes" id="UP000007799"/>
    </source>
</evidence>
<proteinExistence type="inferred from homology"/>
<dbReference type="GeneID" id="16073915"/>
<keyword evidence="6 8" id="KW-0472">Membrane</keyword>
<dbReference type="PANTHER" id="PTHR22811">
    <property type="entry name" value="TRANSMEMBRANE EMP24 DOMAIN-CONTAINING PROTEIN"/>
    <property type="match status" value="1"/>
</dbReference>
<keyword evidence="11" id="KW-1185">Reference proteome</keyword>
<dbReference type="eggNOG" id="KOG1690">
    <property type="taxonomic scope" value="Eukaryota"/>
</dbReference>
<dbReference type="STRING" id="946362.F2UBA9"/>
<keyword evidence="3 7" id="KW-0812">Transmembrane</keyword>
<evidence type="ECO:0000259" key="9">
    <source>
        <dbReference type="PROSITE" id="PS50866"/>
    </source>
</evidence>
<dbReference type="Proteomes" id="UP000007799">
    <property type="component" value="Unassembled WGS sequence"/>
</dbReference>
<dbReference type="OrthoDB" id="3427at2759"/>
<dbReference type="SMART" id="SM01190">
    <property type="entry name" value="EMP24_GP25L"/>
    <property type="match status" value="1"/>
</dbReference>
<name>F2UBA9_SALR5</name>
<accession>F2UBA9</accession>
<dbReference type="RefSeq" id="XP_004993338.1">
    <property type="nucleotide sequence ID" value="XM_004993281.1"/>
</dbReference>
<dbReference type="OMA" id="GATCAWQ"/>
<evidence type="ECO:0000256" key="1">
    <source>
        <dbReference type="ARBA" id="ARBA00004479"/>
    </source>
</evidence>
<dbReference type="KEGG" id="sre:PTSG_05468"/>
<dbReference type="InParanoid" id="F2UBA9"/>
<evidence type="ECO:0000313" key="10">
    <source>
        <dbReference type="EMBL" id="EGD73775.1"/>
    </source>
</evidence>
<evidence type="ECO:0000256" key="2">
    <source>
        <dbReference type="ARBA" id="ARBA00007104"/>
    </source>
</evidence>